<protein>
    <recommendedName>
        <fullName evidence="3">DUF222 domain-containing protein</fullName>
    </recommendedName>
</protein>
<dbReference type="RefSeq" id="WP_246833524.1">
    <property type="nucleotide sequence ID" value="NZ_JAPWIE010000003.1"/>
</dbReference>
<comment type="caution">
    <text evidence="1">The sequence shown here is derived from an EMBL/GenBank/DDBJ whole genome shotgun (WGS) entry which is preliminary data.</text>
</comment>
<evidence type="ECO:0008006" key="3">
    <source>
        <dbReference type="Google" id="ProtNLM"/>
    </source>
</evidence>
<evidence type="ECO:0000313" key="2">
    <source>
        <dbReference type="Proteomes" id="UP001067235"/>
    </source>
</evidence>
<reference evidence="1" key="1">
    <citation type="submission" date="2022-12" db="EMBL/GenBank/DDBJ databases">
        <authorList>
            <person name="Krivoruchko A.V."/>
            <person name="Elkin A."/>
        </authorList>
    </citation>
    <scope>NUCLEOTIDE SEQUENCE</scope>
    <source>
        <strain evidence="1">IEGM 1388</strain>
    </source>
</reference>
<accession>A0ABT4MU45</accession>
<proteinExistence type="predicted"/>
<evidence type="ECO:0000313" key="1">
    <source>
        <dbReference type="EMBL" id="MCZ4550505.1"/>
    </source>
</evidence>
<keyword evidence="2" id="KW-1185">Reference proteome</keyword>
<dbReference type="EMBL" id="JAPWIE010000003">
    <property type="protein sequence ID" value="MCZ4550505.1"/>
    <property type="molecule type" value="Genomic_DNA"/>
</dbReference>
<dbReference type="Proteomes" id="UP001067235">
    <property type="component" value="Unassembled WGS sequence"/>
</dbReference>
<organism evidence="1 2">
    <name type="scientific">Gordonia rubripertincta</name>
    <name type="common">Rhodococcus corallinus</name>
    <dbReference type="NCBI Taxonomy" id="36822"/>
    <lineage>
        <taxon>Bacteria</taxon>
        <taxon>Bacillati</taxon>
        <taxon>Actinomycetota</taxon>
        <taxon>Actinomycetes</taxon>
        <taxon>Mycobacteriales</taxon>
        <taxon>Gordoniaceae</taxon>
        <taxon>Gordonia</taxon>
    </lineage>
</organism>
<name>A0ABT4MU45_GORRU</name>
<sequence>MNDSHDRDALRFTLGWVSTHDYAISGSQVLLELLPITRRHADLVEREDALHHAARRITGADQVLASV</sequence>
<gene>
    <name evidence="1" type="ORF">O4213_10965</name>
</gene>